<protein>
    <submittedName>
        <fullName evidence="2">Uncharacterized protein</fullName>
    </submittedName>
</protein>
<evidence type="ECO:0000256" key="1">
    <source>
        <dbReference type="SAM" id="MobiDB-lite"/>
    </source>
</evidence>
<comment type="caution">
    <text evidence="2">The sequence shown here is derived from an EMBL/GenBank/DDBJ whole genome shotgun (WGS) entry which is preliminary data.</text>
</comment>
<dbReference type="Proteomes" id="UP000020561">
    <property type="component" value="Unassembled WGS sequence"/>
</dbReference>
<sequence length="44" mass="4875">MATSTPEAPSERSDRQPVAAIWRPAGNSVFVSQIRHRPWSEIVG</sequence>
<organism evidence="2 3">
    <name type="scientific">Mycobacterium kansasii 662</name>
    <dbReference type="NCBI Taxonomy" id="1299326"/>
    <lineage>
        <taxon>Bacteria</taxon>
        <taxon>Bacillati</taxon>
        <taxon>Actinomycetota</taxon>
        <taxon>Actinomycetes</taxon>
        <taxon>Mycobacteriales</taxon>
        <taxon>Mycobacteriaceae</taxon>
        <taxon>Mycobacterium</taxon>
    </lineage>
</organism>
<gene>
    <name evidence="2" type="ORF">I545_6562</name>
</gene>
<dbReference type="PATRIC" id="fig|1299326.3.peg.6310"/>
<reference evidence="2 3" key="1">
    <citation type="submission" date="2013-12" db="EMBL/GenBank/DDBJ databases">
        <authorList>
            <person name="Brown-Elliot B."/>
            <person name="Wallace R."/>
            <person name="Lenaerts A."/>
            <person name="Ordway D."/>
            <person name="DeGroote M.A."/>
            <person name="Parker T."/>
            <person name="Sizemore C."/>
            <person name="Tallon L.J."/>
            <person name="Sadzewicz L.K."/>
            <person name="Sengamalay N."/>
            <person name="Fraser C.M."/>
            <person name="Hine E."/>
            <person name="Shefchek K.A."/>
            <person name="Das S.P."/>
            <person name="Tettelin H."/>
        </authorList>
    </citation>
    <scope>NUCLEOTIDE SEQUENCE [LARGE SCALE GENOMIC DNA]</scope>
    <source>
        <strain evidence="2 3">662</strain>
    </source>
</reference>
<evidence type="ECO:0000313" key="3">
    <source>
        <dbReference type="Proteomes" id="UP000020561"/>
    </source>
</evidence>
<name>X7YG11_MYCKA</name>
<dbReference type="AlphaFoldDB" id="X7YG11"/>
<feature type="region of interest" description="Disordered" evidence="1">
    <location>
        <begin position="1"/>
        <end position="20"/>
    </location>
</feature>
<proteinExistence type="predicted"/>
<dbReference type="EMBL" id="JAOA01000019">
    <property type="protein sequence ID" value="EUA06024.1"/>
    <property type="molecule type" value="Genomic_DNA"/>
</dbReference>
<evidence type="ECO:0000313" key="2">
    <source>
        <dbReference type="EMBL" id="EUA06024.1"/>
    </source>
</evidence>
<accession>X7YG11</accession>